<evidence type="ECO:0000313" key="4">
    <source>
        <dbReference type="Proteomes" id="UP001152607"/>
    </source>
</evidence>
<evidence type="ECO:0000256" key="1">
    <source>
        <dbReference type="SAM" id="MobiDB-lite"/>
    </source>
</evidence>
<feature type="signal peptide" evidence="2">
    <location>
        <begin position="1"/>
        <end position="18"/>
    </location>
</feature>
<evidence type="ECO:0000313" key="3">
    <source>
        <dbReference type="EMBL" id="CAI6335556.1"/>
    </source>
</evidence>
<dbReference type="AlphaFoldDB" id="A0A9W4XS51"/>
<keyword evidence="4" id="KW-1185">Reference proteome</keyword>
<evidence type="ECO:0000256" key="2">
    <source>
        <dbReference type="SAM" id="SignalP"/>
    </source>
</evidence>
<accession>A0A9W4XS51</accession>
<gene>
    <name evidence="3" type="ORF">PDIGIT_LOCUS8640</name>
</gene>
<name>A0A9W4XS51_9PLEO</name>
<feature type="region of interest" description="Disordered" evidence="1">
    <location>
        <begin position="373"/>
        <end position="401"/>
    </location>
</feature>
<comment type="caution">
    <text evidence="3">The sequence shown here is derived from an EMBL/GenBank/DDBJ whole genome shotgun (WGS) entry which is preliminary data.</text>
</comment>
<feature type="region of interest" description="Disordered" evidence="1">
    <location>
        <begin position="249"/>
        <end position="360"/>
    </location>
</feature>
<keyword evidence="2" id="KW-0732">Signal</keyword>
<proteinExistence type="predicted"/>
<protein>
    <submittedName>
        <fullName evidence="3">Uncharacterized protein</fullName>
    </submittedName>
</protein>
<reference evidence="3" key="1">
    <citation type="submission" date="2023-01" db="EMBL/GenBank/DDBJ databases">
        <authorList>
            <person name="Van Ghelder C."/>
            <person name="Rancurel C."/>
        </authorList>
    </citation>
    <scope>NUCLEOTIDE SEQUENCE</scope>
    <source>
        <strain evidence="3">CNCM I-4278</strain>
    </source>
</reference>
<feature type="compositionally biased region" description="Basic and acidic residues" evidence="1">
    <location>
        <begin position="253"/>
        <end position="275"/>
    </location>
</feature>
<feature type="chain" id="PRO_5040721358" evidence="2">
    <location>
        <begin position="19"/>
        <end position="635"/>
    </location>
</feature>
<dbReference type="EMBL" id="CAOQHR010000005">
    <property type="protein sequence ID" value="CAI6335556.1"/>
    <property type="molecule type" value="Genomic_DNA"/>
</dbReference>
<organism evidence="3 4">
    <name type="scientific">Periconia digitata</name>
    <dbReference type="NCBI Taxonomy" id="1303443"/>
    <lineage>
        <taxon>Eukaryota</taxon>
        <taxon>Fungi</taxon>
        <taxon>Dikarya</taxon>
        <taxon>Ascomycota</taxon>
        <taxon>Pezizomycotina</taxon>
        <taxon>Dothideomycetes</taxon>
        <taxon>Pleosporomycetidae</taxon>
        <taxon>Pleosporales</taxon>
        <taxon>Massarineae</taxon>
        <taxon>Periconiaceae</taxon>
        <taxon>Periconia</taxon>
    </lineage>
</organism>
<dbReference type="Proteomes" id="UP001152607">
    <property type="component" value="Unassembled WGS sequence"/>
</dbReference>
<sequence>MKLALPLLLTAILPSVHAGLRDELVNSPSLEIRMNPNAREPYCTDTKITEAQKKKMEEEFVERGKCRLWEWWPNDKERVDVSTCTKACRADLGNPAEGCLMINPQGYKDSSQDSKYCFWGGNCNCYNDAKGYRELLEWFIAEVEKGIEEIAGPIFCGFIPMVDMILDVGMDMIPGGGYVNRGVRNGIRAAKTFQEADDYNGWLQMITKVDCSDYPVPVVDDLRAVYDAFTSVPYIDSYPGGECLLKKKNCKSKPSDKDDEKEAERRKKEFEEKNKTSTKQSTKTSKTTSSKTTSSAKTSSTKTSSTKTSSTKTSSTKTSSTKTSSTKTSTSSTSRKTTSSTKATSVTSSSSSSSTASVTPYICGETRDCGQQKCSTRRQKTSTKASHAQTSGSSSSTRITRRSLEGVTAAEADDYVLSVVEAADAEQALDHQNKNSYAVSKHGEFAQEAFPVYVTGLEGCIGISIVSERGYWMGYYKETAYWPERKKEWASLLVAVTEGTVNYTKPDTLTDIFGAGSNPEIYVAQPSFKIDQMKMYELQVAAILKEIQKDDLQSATVHRLSYVKPESVEEVENQYEGTARGIMLLEYDNDYEPSQDDAGEDEVVKQQAIARVFVEGFSVEKTWDATKEQIGDEEQ</sequence>
<feature type="compositionally biased region" description="Low complexity" evidence="1">
    <location>
        <begin position="277"/>
        <end position="359"/>
    </location>
</feature>